<evidence type="ECO:0000256" key="11">
    <source>
        <dbReference type="ARBA" id="ARBA00022989"/>
    </source>
</evidence>
<evidence type="ECO:0000256" key="18">
    <source>
        <dbReference type="PROSITE-ProRule" id="PRU00169"/>
    </source>
</evidence>
<dbReference type="EMBL" id="CP040871">
    <property type="protein sequence ID" value="QDA57303.1"/>
    <property type="molecule type" value="Genomic_DNA"/>
</dbReference>
<feature type="modified residue" description="Phosphohistidine" evidence="17">
    <location>
        <position position="916"/>
    </location>
</feature>
<dbReference type="InterPro" id="IPR005467">
    <property type="entry name" value="His_kinase_dom"/>
</dbReference>
<feature type="domain" description="Response regulatory" evidence="21">
    <location>
        <begin position="705"/>
        <end position="824"/>
    </location>
</feature>
<evidence type="ECO:0000256" key="15">
    <source>
        <dbReference type="ARBA" id="ARBA00064003"/>
    </source>
</evidence>
<evidence type="ECO:0000259" key="20">
    <source>
        <dbReference type="PROSITE" id="PS50109"/>
    </source>
</evidence>
<dbReference type="PROSITE" id="PS50109">
    <property type="entry name" value="HIS_KIN"/>
    <property type="match status" value="1"/>
</dbReference>
<evidence type="ECO:0000256" key="3">
    <source>
        <dbReference type="ARBA" id="ARBA00012438"/>
    </source>
</evidence>
<dbReference type="GO" id="GO:0005886">
    <property type="term" value="C:plasma membrane"/>
    <property type="evidence" value="ECO:0007669"/>
    <property type="project" value="UniProtKB-SubCell"/>
</dbReference>
<dbReference type="CDD" id="cd00130">
    <property type="entry name" value="PAS"/>
    <property type="match status" value="1"/>
</dbReference>
<keyword evidence="26" id="KW-1185">Reference proteome</keyword>
<protein>
    <recommendedName>
        <fullName evidence="16">Sensory/regulatory protein RpfC</fullName>
        <ecNumber evidence="3">2.7.13.3</ecNumber>
    </recommendedName>
</protein>
<feature type="domain" description="HPt" evidence="24">
    <location>
        <begin position="877"/>
        <end position="973"/>
    </location>
</feature>
<dbReference type="SMART" id="SM00387">
    <property type="entry name" value="HATPase_c"/>
    <property type="match status" value="1"/>
</dbReference>
<proteinExistence type="predicted"/>
<dbReference type="Pfam" id="PF00989">
    <property type="entry name" value="PAS"/>
    <property type="match status" value="1"/>
</dbReference>
<gene>
    <name evidence="25" type="ORF">FHQ07_08250</name>
</gene>
<evidence type="ECO:0000256" key="14">
    <source>
        <dbReference type="ARBA" id="ARBA00023136"/>
    </source>
</evidence>
<keyword evidence="9" id="KW-0418">Kinase</keyword>
<dbReference type="InterPro" id="IPR036097">
    <property type="entry name" value="HisK_dim/P_sf"/>
</dbReference>
<dbReference type="GO" id="GO:0000155">
    <property type="term" value="F:phosphorelay sensor kinase activity"/>
    <property type="evidence" value="ECO:0007669"/>
    <property type="project" value="InterPro"/>
</dbReference>
<feature type="modified residue" description="4-aspartylphosphate" evidence="18">
    <location>
        <position position="754"/>
    </location>
</feature>
<evidence type="ECO:0000256" key="2">
    <source>
        <dbReference type="ARBA" id="ARBA00004429"/>
    </source>
</evidence>
<dbReference type="Pfam" id="PF01627">
    <property type="entry name" value="Hpt"/>
    <property type="match status" value="1"/>
</dbReference>
<keyword evidence="7 19" id="KW-0812">Transmembrane</keyword>
<dbReference type="SUPFAM" id="SSF55785">
    <property type="entry name" value="PYP-like sensor domain (PAS domain)"/>
    <property type="match status" value="1"/>
</dbReference>
<dbReference type="OrthoDB" id="9797243at2"/>
<dbReference type="Pfam" id="PF00072">
    <property type="entry name" value="Response_reg"/>
    <property type="match status" value="1"/>
</dbReference>
<dbReference type="InterPro" id="IPR036641">
    <property type="entry name" value="HPT_dom_sf"/>
</dbReference>
<evidence type="ECO:0000256" key="12">
    <source>
        <dbReference type="ARBA" id="ARBA00023012"/>
    </source>
</evidence>
<dbReference type="SUPFAM" id="SSF47384">
    <property type="entry name" value="Homodimeric domain of signal transducing histidine kinase"/>
    <property type="match status" value="1"/>
</dbReference>
<dbReference type="GO" id="GO:0005524">
    <property type="term" value="F:ATP binding"/>
    <property type="evidence" value="ECO:0007669"/>
    <property type="project" value="UniProtKB-KW"/>
</dbReference>
<dbReference type="SUPFAM" id="SSF47226">
    <property type="entry name" value="Histidine-containing phosphotransfer domain, HPT domain"/>
    <property type="match status" value="1"/>
</dbReference>
<comment type="catalytic activity">
    <reaction evidence="1">
        <text>ATP + protein L-histidine = ADP + protein N-phospho-L-histidine.</text>
        <dbReference type="EC" id="2.7.13.3"/>
    </reaction>
</comment>
<evidence type="ECO:0000256" key="17">
    <source>
        <dbReference type="PROSITE-ProRule" id="PRU00110"/>
    </source>
</evidence>
<dbReference type="InterPro" id="IPR000014">
    <property type="entry name" value="PAS"/>
</dbReference>
<dbReference type="SMART" id="SM00448">
    <property type="entry name" value="REC"/>
    <property type="match status" value="1"/>
</dbReference>
<dbReference type="InterPro" id="IPR004358">
    <property type="entry name" value="Sig_transdc_His_kin-like_C"/>
</dbReference>
<evidence type="ECO:0000256" key="4">
    <source>
        <dbReference type="ARBA" id="ARBA00022475"/>
    </source>
</evidence>
<sequence>MMRFDPSKFGIRHQLWGLFGLFLLTGMLVLVLDEVGQYYTQRSMLAMKDDVLAGMRRIRRLSDAYSQDVVNTTFRTRNYLVDWGDALATVDRARATIDSEWRALQASDFSGDDRALLVQALSARPRADAAVERLRAALVAKDIRALGRFADGELYPAIDPLAERLQAVAARGQLRADALVQAEITRGTWIRRARIALSLSCFLLVALFGRRVLRNGYRGVESLLELSRRMVQHDYTAQPRYRPTGELGEVLDSFLRMRSHAQRIETQLTDQLVSNDRVRIALERREHFQRLLLEAAQTAIFAVDEDGTFSQVNPFAEQMLGWPAGSLLGREKLDAILDPEALKALSHHLSEAYGQPVAADWTALRAMAQHREPPREFVLRHQRGRTLPVLLALSAMRDDTGAMVGLLAVATDLSVLKRLERALRDSESRAREANHAKSAFLAAMSHEIRTPMIGVTGMIEVLSHTELDSEQRRSLNVIQASAETLLRIIGDILDFSKIEAGRMEIEPVPTSLPELMRSVVANYAGSASSKGLTLTCEIDPRIAPAHYADPVRVRQVIGNFLSNAIKFTERGSVTAGVELRRHDPDDGAMGSDALVLRVTDTGIGVSEQAQARLFQPFSQAEVDTTRRFGGTGLGLAISRRLAELMGGDVEMESVPGVGTSMRLAVKFHRAPPEELPEALGPGKQVAGFNPRRLPTVAEAERERSLVLLVDDHATNRQVIQRQLALAGYASETADDGIEGLERWRSGRYALLLSDVHMPRMDGYQLARTIRAEEARRGLPRVPIVALTASALKGEAERCLDAGMDDYMAKPVGVATMGACLQRWLPHTAANQPVPAAQGASIQAANNAQVVAREAGLPQLAHPPALDISVLADLTGGDMAETHLLLADFLASTGEDLALLEHLRTSGDLQGMTRQAHKIKGAARLVGALELAEAAAVLETAGRGGDWASVLPLSVDVVTAVERLRLDVAQRRPA</sequence>
<dbReference type="PROSITE" id="PS50894">
    <property type="entry name" value="HPT"/>
    <property type="match status" value="1"/>
</dbReference>
<dbReference type="KEGG" id="thes:FHQ07_08250"/>
<dbReference type="Proteomes" id="UP000308149">
    <property type="component" value="Chromosome"/>
</dbReference>
<evidence type="ECO:0000256" key="8">
    <source>
        <dbReference type="ARBA" id="ARBA00022741"/>
    </source>
</evidence>
<dbReference type="PROSITE" id="PS50113">
    <property type="entry name" value="PAC"/>
    <property type="match status" value="1"/>
</dbReference>
<dbReference type="SMART" id="SM00388">
    <property type="entry name" value="HisKA"/>
    <property type="match status" value="1"/>
</dbReference>
<dbReference type="InterPro" id="IPR036890">
    <property type="entry name" value="HATPase_C_sf"/>
</dbReference>
<evidence type="ECO:0000256" key="19">
    <source>
        <dbReference type="SAM" id="Phobius"/>
    </source>
</evidence>
<keyword evidence="12" id="KW-0902">Two-component regulatory system</keyword>
<dbReference type="InterPro" id="IPR013767">
    <property type="entry name" value="PAS_fold"/>
</dbReference>
<dbReference type="EC" id="2.7.13.3" evidence="3"/>
<comment type="subunit">
    <text evidence="15">At low DSF concentrations, interacts with RpfF.</text>
</comment>
<dbReference type="NCBIfam" id="TIGR00229">
    <property type="entry name" value="sensory_box"/>
    <property type="match status" value="1"/>
</dbReference>
<dbReference type="Gene3D" id="1.10.287.130">
    <property type="match status" value="1"/>
</dbReference>
<evidence type="ECO:0000256" key="13">
    <source>
        <dbReference type="ARBA" id="ARBA00023026"/>
    </source>
</evidence>
<dbReference type="Pfam" id="PF02518">
    <property type="entry name" value="HATPase_c"/>
    <property type="match status" value="1"/>
</dbReference>
<evidence type="ECO:0000259" key="23">
    <source>
        <dbReference type="PROSITE" id="PS50113"/>
    </source>
</evidence>
<evidence type="ECO:0000256" key="6">
    <source>
        <dbReference type="ARBA" id="ARBA00022679"/>
    </source>
</evidence>
<feature type="transmembrane region" description="Helical" evidence="19">
    <location>
        <begin position="15"/>
        <end position="32"/>
    </location>
</feature>
<dbReference type="InterPro" id="IPR001789">
    <property type="entry name" value="Sig_transdc_resp-reg_receiver"/>
</dbReference>
<dbReference type="Gene3D" id="3.40.50.2300">
    <property type="match status" value="1"/>
</dbReference>
<dbReference type="Gene3D" id="3.30.565.10">
    <property type="entry name" value="Histidine kinase-like ATPase, C-terminal domain"/>
    <property type="match status" value="1"/>
</dbReference>
<dbReference type="PROSITE" id="PS50110">
    <property type="entry name" value="RESPONSE_REGULATORY"/>
    <property type="match status" value="1"/>
</dbReference>
<evidence type="ECO:0000256" key="1">
    <source>
        <dbReference type="ARBA" id="ARBA00000085"/>
    </source>
</evidence>
<dbReference type="AlphaFoldDB" id="A0A5B7ZS16"/>
<dbReference type="SMART" id="SM00086">
    <property type="entry name" value="PAC"/>
    <property type="match status" value="1"/>
</dbReference>
<dbReference type="PROSITE" id="PS50112">
    <property type="entry name" value="PAS"/>
    <property type="match status" value="1"/>
</dbReference>
<evidence type="ECO:0000259" key="21">
    <source>
        <dbReference type="PROSITE" id="PS50110"/>
    </source>
</evidence>
<feature type="domain" description="Histidine kinase" evidence="20">
    <location>
        <begin position="443"/>
        <end position="669"/>
    </location>
</feature>
<keyword evidence="14 19" id="KW-0472">Membrane</keyword>
<dbReference type="Gene3D" id="3.30.450.20">
    <property type="entry name" value="PAS domain"/>
    <property type="match status" value="1"/>
</dbReference>
<keyword evidence="11 19" id="KW-1133">Transmembrane helix</keyword>
<dbReference type="PRINTS" id="PR00344">
    <property type="entry name" value="BCTRLSENSOR"/>
</dbReference>
<dbReference type="InterPro" id="IPR001610">
    <property type="entry name" value="PAC"/>
</dbReference>
<dbReference type="SMART" id="SM00091">
    <property type="entry name" value="PAS"/>
    <property type="match status" value="1"/>
</dbReference>
<dbReference type="CDD" id="cd17546">
    <property type="entry name" value="REC_hyHK_CKI1_RcsC-like"/>
    <property type="match status" value="1"/>
</dbReference>
<dbReference type="FunFam" id="1.10.287.130:FF:000002">
    <property type="entry name" value="Two-component osmosensing histidine kinase"/>
    <property type="match status" value="1"/>
</dbReference>
<keyword evidence="8" id="KW-0547">Nucleotide-binding</keyword>
<dbReference type="PANTHER" id="PTHR45339:SF1">
    <property type="entry name" value="HYBRID SIGNAL TRANSDUCTION HISTIDINE KINASE J"/>
    <property type="match status" value="1"/>
</dbReference>
<feature type="transmembrane region" description="Helical" evidence="19">
    <location>
        <begin position="195"/>
        <end position="213"/>
    </location>
</feature>
<dbReference type="FunFam" id="3.30.565.10:FF:000010">
    <property type="entry name" value="Sensor histidine kinase RcsC"/>
    <property type="match status" value="1"/>
</dbReference>
<keyword evidence="4" id="KW-1003">Cell membrane</keyword>
<evidence type="ECO:0000256" key="16">
    <source>
        <dbReference type="ARBA" id="ARBA00068150"/>
    </source>
</evidence>
<evidence type="ECO:0000256" key="5">
    <source>
        <dbReference type="ARBA" id="ARBA00022553"/>
    </source>
</evidence>
<dbReference type="InterPro" id="IPR011006">
    <property type="entry name" value="CheY-like_superfamily"/>
</dbReference>
<feature type="domain" description="PAC" evidence="23">
    <location>
        <begin position="373"/>
        <end position="425"/>
    </location>
</feature>
<evidence type="ECO:0000313" key="25">
    <source>
        <dbReference type="EMBL" id="QDA57303.1"/>
    </source>
</evidence>
<dbReference type="GO" id="GO:0006355">
    <property type="term" value="P:regulation of DNA-templated transcription"/>
    <property type="evidence" value="ECO:0007669"/>
    <property type="project" value="InterPro"/>
</dbReference>
<accession>A0A5B7ZS16</accession>
<dbReference type="InterPro" id="IPR000700">
    <property type="entry name" value="PAS-assoc_C"/>
</dbReference>
<feature type="domain" description="PAS" evidence="22">
    <location>
        <begin position="285"/>
        <end position="356"/>
    </location>
</feature>
<dbReference type="CDD" id="cd16922">
    <property type="entry name" value="HATPase_EvgS-ArcB-TorS-like"/>
    <property type="match status" value="1"/>
</dbReference>
<organism evidence="25 26">
    <name type="scientific">Thermomonas aquatica</name>
    <dbReference type="NCBI Taxonomy" id="2202149"/>
    <lineage>
        <taxon>Bacteria</taxon>
        <taxon>Pseudomonadati</taxon>
        <taxon>Pseudomonadota</taxon>
        <taxon>Gammaproteobacteria</taxon>
        <taxon>Lysobacterales</taxon>
        <taxon>Lysobacteraceae</taxon>
        <taxon>Thermomonas</taxon>
    </lineage>
</organism>
<keyword evidence="13" id="KW-0843">Virulence</keyword>
<evidence type="ECO:0000259" key="22">
    <source>
        <dbReference type="PROSITE" id="PS50112"/>
    </source>
</evidence>
<keyword evidence="6" id="KW-0808">Transferase</keyword>
<keyword evidence="5 18" id="KW-0597">Phosphoprotein</keyword>
<comment type="subcellular location">
    <subcellularLocation>
        <location evidence="2">Cell inner membrane</location>
        <topology evidence="2">Multi-pass membrane protein</topology>
    </subcellularLocation>
</comment>
<evidence type="ECO:0000256" key="9">
    <source>
        <dbReference type="ARBA" id="ARBA00022777"/>
    </source>
</evidence>
<evidence type="ECO:0000256" key="7">
    <source>
        <dbReference type="ARBA" id="ARBA00022692"/>
    </source>
</evidence>
<keyword evidence="10" id="KW-0067">ATP-binding</keyword>
<dbReference type="InterPro" id="IPR035965">
    <property type="entry name" value="PAS-like_dom_sf"/>
</dbReference>
<dbReference type="SUPFAM" id="SSF55874">
    <property type="entry name" value="ATPase domain of HSP90 chaperone/DNA topoisomerase II/histidine kinase"/>
    <property type="match status" value="1"/>
</dbReference>
<dbReference type="InterPro" id="IPR003594">
    <property type="entry name" value="HATPase_dom"/>
</dbReference>
<evidence type="ECO:0000313" key="26">
    <source>
        <dbReference type="Proteomes" id="UP000308149"/>
    </source>
</evidence>
<reference evidence="25 26" key="1">
    <citation type="submission" date="2019-06" db="EMBL/GenBank/DDBJ databases">
        <title>Thermomonas aquatica sp. nov., isolated from an industrial wastewater treatment plant.</title>
        <authorList>
            <person name="Jeon J.H."/>
            <person name="Park D.-S."/>
        </authorList>
    </citation>
    <scope>NUCLEOTIDE SEQUENCE [LARGE SCALE GENOMIC DNA]</scope>
    <source>
        <strain evidence="25 26">SY21</strain>
    </source>
</reference>
<dbReference type="SUPFAM" id="SSF52172">
    <property type="entry name" value="CheY-like"/>
    <property type="match status" value="1"/>
</dbReference>
<evidence type="ECO:0000259" key="24">
    <source>
        <dbReference type="PROSITE" id="PS50894"/>
    </source>
</evidence>
<dbReference type="PANTHER" id="PTHR45339">
    <property type="entry name" value="HYBRID SIGNAL TRANSDUCTION HISTIDINE KINASE J"/>
    <property type="match status" value="1"/>
</dbReference>
<dbReference type="InterPro" id="IPR003661">
    <property type="entry name" value="HisK_dim/P_dom"/>
</dbReference>
<dbReference type="SMART" id="SM00073">
    <property type="entry name" value="HPT"/>
    <property type="match status" value="1"/>
</dbReference>
<evidence type="ECO:0000256" key="10">
    <source>
        <dbReference type="ARBA" id="ARBA00022840"/>
    </source>
</evidence>
<dbReference type="CDD" id="cd00082">
    <property type="entry name" value="HisKA"/>
    <property type="match status" value="1"/>
</dbReference>
<dbReference type="Gene3D" id="1.20.120.160">
    <property type="entry name" value="HPT domain"/>
    <property type="match status" value="1"/>
</dbReference>
<name>A0A5B7ZS16_9GAMM</name>
<dbReference type="Pfam" id="PF00512">
    <property type="entry name" value="HisKA"/>
    <property type="match status" value="1"/>
</dbReference>
<dbReference type="InterPro" id="IPR008207">
    <property type="entry name" value="Sig_transdc_His_kin_Hpt_dom"/>
</dbReference>